<reference evidence="3 4" key="1">
    <citation type="submission" date="2019-06" db="EMBL/GenBank/DDBJ databases">
        <title>Whole genome shotgun sequence of Streptomyces cacaoi subsp. cacaoi NBRC 12748.</title>
        <authorList>
            <person name="Hosoyama A."/>
            <person name="Uohara A."/>
            <person name="Ohji S."/>
            <person name="Ichikawa N."/>
        </authorList>
    </citation>
    <scope>NUCLEOTIDE SEQUENCE [LARGE SCALE GENOMIC DNA]</scope>
    <source>
        <strain evidence="3 4">NBRC 12748</strain>
    </source>
</reference>
<gene>
    <name evidence="3" type="ORF">SCA03_31410</name>
</gene>
<keyword evidence="4" id="KW-1185">Reference proteome</keyword>
<keyword evidence="2" id="KW-0472">Membrane</keyword>
<evidence type="ECO:0000313" key="4">
    <source>
        <dbReference type="Proteomes" id="UP000319210"/>
    </source>
</evidence>
<evidence type="ECO:0000256" key="2">
    <source>
        <dbReference type="SAM" id="Phobius"/>
    </source>
</evidence>
<dbReference type="EMBL" id="BJMM01000013">
    <property type="protein sequence ID" value="GEB50590.1"/>
    <property type="molecule type" value="Genomic_DNA"/>
</dbReference>
<evidence type="ECO:0000256" key="1">
    <source>
        <dbReference type="SAM" id="MobiDB-lite"/>
    </source>
</evidence>
<feature type="region of interest" description="Disordered" evidence="1">
    <location>
        <begin position="1"/>
        <end position="27"/>
    </location>
</feature>
<keyword evidence="2" id="KW-0812">Transmembrane</keyword>
<evidence type="ECO:0000313" key="3">
    <source>
        <dbReference type="EMBL" id="GEB50590.1"/>
    </source>
</evidence>
<dbReference type="SUPFAM" id="SSF103473">
    <property type="entry name" value="MFS general substrate transporter"/>
    <property type="match status" value="1"/>
</dbReference>
<keyword evidence="2" id="KW-1133">Transmembrane helix</keyword>
<dbReference type="Gene3D" id="1.20.1250.20">
    <property type="entry name" value="MFS general substrate transporter like domains"/>
    <property type="match status" value="1"/>
</dbReference>
<feature type="transmembrane region" description="Helical" evidence="2">
    <location>
        <begin position="37"/>
        <end position="64"/>
    </location>
</feature>
<name>A0A4Y3R3P6_STRCI</name>
<comment type="caution">
    <text evidence="3">The sequence shown here is derived from an EMBL/GenBank/DDBJ whole genome shotgun (WGS) entry which is preliminary data.</text>
</comment>
<dbReference type="RefSeq" id="WP_086815945.1">
    <property type="nucleotide sequence ID" value="NZ_BJMM01000013.1"/>
</dbReference>
<sequence length="158" mass="16046">MSESANPTDTTEADAEEAAKAAKAAQGAAEAPRPRRIAAAAAVTGLQGVVVAVFGLVSLVMLVTGEPDDMTQAVTLAVTVLALAVLPLAAARGLWLRRRWSRGPSMIVQLIALPVAWQMAQNGGLLLALAVLLAGCAVAVLCCLVNPTATEALGIGPR</sequence>
<evidence type="ECO:0008006" key="5">
    <source>
        <dbReference type="Google" id="ProtNLM"/>
    </source>
</evidence>
<feature type="transmembrane region" description="Helical" evidence="2">
    <location>
        <begin position="126"/>
        <end position="145"/>
    </location>
</feature>
<feature type="transmembrane region" description="Helical" evidence="2">
    <location>
        <begin position="70"/>
        <end position="91"/>
    </location>
</feature>
<feature type="compositionally biased region" description="Polar residues" evidence="1">
    <location>
        <begin position="1"/>
        <end position="10"/>
    </location>
</feature>
<feature type="transmembrane region" description="Helical" evidence="2">
    <location>
        <begin position="103"/>
        <end position="120"/>
    </location>
</feature>
<protein>
    <recommendedName>
        <fullName evidence="5">Integral membrane protein</fullName>
    </recommendedName>
</protein>
<dbReference type="InterPro" id="IPR036259">
    <property type="entry name" value="MFS_trans_sf"/>
</dbReference>
<dbReference type="Proteomes" id="UP000319210">
    <property type="component" value="Unassembled WGS sequence"/>
</dbReference>
<organism evidence="3 4">
    <name type="scientific">Streptomyces cacaoi</name>
    <dbReference type="NCBI Taxonomy" id="1898"/>
    <lineage>
        <taxon>Bacteria</taxon>
        <taxon>Bacillati</taxon>
        <taxon>Actinomycetota</taxon>
        <taxon>Actinomycetes</taxon>
        <taxon>Kitasatosporales</taxon>
        <taxon>Streptomycetaceae</taxon>
        <taxon>Streptomyces</taxon>
    </lineage>
</organism>
<dbReference type="AlphaFoldDB" id="A0A4Y3R3P6"/>
<accession>A0A4Y3R3P6</accession>
<proteinExistence type="predicted"/>